<gene>
    <name evidence="2" type="ORF">MNBD_GAMMA18-2373</name>
</gene>
<dbReference type="PANTHER" id="PTHR33713:SF10">
    <property type="entry name" value="ANTITOXIN YAFN"/>
    <property type="match status" value="1"/>
</dbReference>
<comment type="similarity">
    <text evidence="1">Belongs to the phD/YefM antitoxin family.</text>
</comment>
<dbReference type="InterPro" id="IPR051405">
    <property type="entry name" value="phD/YefM_antitoxin"/>
</dbReference>
<dbReference type="NCBIfam" id="TIGR01552">
    <property type="entry name" value="phd_fam"/>
    <property type="match status" value="1"/>
</dbReference>
<proteinExistence type="inferred from homology"/>
<sequence length="83" mass="9155">MRKILSSCSASISELKKNPTALLNEAEGSPIAILNHNVPAAYLIPAETYEWLMDKLEDSELAQIVKERAGEKSDAIEVEIDEL</sequence>
<dbReference type="PANTHER" id="PTHR33713">
    <property type="entry name" value="ANTITOXIN YAFN-RELATED"/>
    <property type="match status" value="1"/>
</dbReference>
<organism evidence="2">
    <name type="scientific">hydrothermal vent metagenome</name>
    <dbReference type="NCBI Taxonomy" id="652676"/>
    <lineage>
        <taxon>unclassified sequences</taxon>
        <taxon>metagenomes</taxon>
        <taxon>ecological metagenomes</taxon>
    </lineage>
</organism>
<evidence type="ECO:0000256" key="1">
    <source>
        <dbReference type="ARBA" id="ARBA00009981"/>
    </source>
</evidence>
<dbReference type="Pfam" id="PF02604">
    <property type="entry name" value="PhdYeFM_antitox"/>
    <property type="match status" value="1"/>
</dbReference>
<dbReference type="InterPro" id="IPR036165">
    <property type="entry name" value="YefM-like_sf"/>
</dbReference>
<evidence type="ECO:0000313" key="2">
    <source>
        <dbReference type="EMBL" id="VAW85076.1"/>
    </source>
</evidence>
<protein>
    <submittedName>
        <fullName evidence="2">RelB/StbD replicon stabilization protein (Antitoxin to RelE/StbE)</fullName>
    </submittedName>
</protein>
<dbReference type="EMBL" id="UOFP01000080">
    <property type="protein sequence ID" value="VAW85076.1"/>
    <property type="molecule type" value="Genomic_DNA"/>
</dbReference>
<name>A0A3B0ZWV1_9ZZZZ</name>
<dbReference type="AlphaFoldDB" id="A0A3B0ZWV1"/>
<dbReference type="InterPro" id="IPR006442">
    <property type="entry name" value="Antitoxin_Phd/YefM"/>
</dbReference>
<accession>A0A3B0ZWV1</accession>
<dbReference type="SUPFAM" id="SSF143120">
    <property type="entry name" value="YefM-like"/>
    <property type="match status" value="1"/>
</dbReference>
<reference evidence="2" key="1">
    <citation type="submission" date="2018-06" db="EMBL/GenBank/DDBJ databases">
        <authorList>
            <person name="Zhirakovskaya E."/>
        </authorList>
    </citation>
    <scope>NUCLEOTIDE SEQUENCE</scope>
</reference>